<evidence type="ECO:0000313" key="1">
    <source>
        <dbReference type="EMBL" id="EMG24962.1"/>
    </source>
</evidence>
<keyword evidence="2" id="KW-1185">Reference proteome</keyword>
<proteinExistence type="predicted"/>
<accession>A0ABN0IQ86</accession>
<reference evidence="1 2" key="1">
    <citation type="journal article" date="2013" name="PLoS ONE">
        <title>Comparative Genomic Characterization of Three Streptococcus parauberis Strains in Fish Pathogen, as Assessed by Wide-Genome Analyses.</title>
        <authorList>
            <person name="Nho S.W."/>
            <person name="Hikima J."/>
            <person name="Park S.B."/>
            <person name="Jang H.B."/>
            <person name="Cha I.S."/>
            <person name="Yasuike M."/>
            <person name="Nakamura Y."/>
            <person name="Fujiwara A."/>
            <person name="Sano M."/>
            <person name="Kanai K."/>
            <person name="Kondo H."/>
            <person name="Hirono I."/>
            <person name="Takeyama H."/>
            <person name="Aoki T."/>
            <person name="Jung T.S."/>
        </authorList>
    </citation>
    <scope>NUCLEOTIDE SEQUENCE [LARGE SCALE GENOMIC DNA]</scope>
    <source>
        <strain evidence="1 2">KRS-02083</strain>
    </source>
</reference>
<evidence type="ECO:0000313" key="2">
    <source>
        <dbReference type="Proteomes" id="UP000011769"/>
    </source>
</evidence>
<protein>
    <submittedName>
        <fullName evidence="1">Uncharacterized protein</fullName>
    </submittedName>
</protein>
<dbReference type="Proteomes" id="UP000011769">
    <property type="component" value="Unassembled WGS sequence"/>
</dbReference>
<comment type="caution">
    <text evidence="1">The sequence shown here is derived from an EMBL/GenBank/DDBJ whole genome shotgun (WGS) entry which is preliminary data.</text>
</comment>
<gene>
    <name evidence="1" type="ORF">SPJ1_1833</name>
</gene>
<dbReference type="EMBL" id="ALYM01000006">
    <property type="protein sequence ID" value="EMG24962.1"/>
    <property type="molecule type" value="Genomic_DNA"/>
</dbReference>
<name>A0ABN0IQ86_9STRE</name>
<organism evidence="1 2">
    <name type="scientific">Streptococcus parauberis KRS-02083</name>
    <dbReference type="NCBI Taxonomy" id="1207545"/>
    <lineage>
        <taxon>Bacteria</taxon>
        <taxon>Bacillati</taxon>
        <taxon>Bacillota</taxon>
        <taxon>Bacilli</taxon>
        <taxon>Lactobacillales</taxon>
        <taxon>Streptococcaceae</taxon>
        <taxon>Streptococcus</taxon>
    </lineage>
</organism>
<sequence length="55" mass="6578">MFLQEGDQFQFTHLLIGKDILMKWHNYSLLNVLQSLMDKALKRYHKSLLVQDISK</sequence>